<evidence type="ECO:0000256" key="1">
    <source>
        <dbReference type="ARBA" id="ARBA00001933"/>
    </source>
</evidence>
<feature type="domain" description="Aminotransferase class I/classII large" evidence="6">
    <location>
        <begin position="61"/>
        <end position="409"/>
    </location>
</feature>
<dbReference type="GO" id="GO:0030170">
    <property type="term" value="F:pyridoxal phosphate binding"/>
    <property type="evidence" value="ECO:0007669"/>
    <property type="project" value="InterPro"/>
</dbReference>
<dbReference type="CDD" id="cd00609">
    <property type="entry name" value="AAT_like"/>
    <property type="match status" value="1"/>
</dbReference>
<organism evidence="7 8">
    <name type="scientific">Parasponia andersonii</name>
    <name type="common">Sponia andersonii</name>
    <dbReference type="NCBI Taxonomy" id="3476"/>
    <lineage>
        <taxon>Eukaryota</taxon>
        <taxon>Viridiplantae</taxon>
        <taxon>Streptophyta</taxon>
        <taxon>Embryophyta</taxon>
        <taxon>Tracheophyta</taxon>
        <taxon>Spermatophyta</taxon>
        <taxon>Magnoliopsida</taxon>
        <taxon>eudicotyledons</taxon>
        <taxon>Gunneridae</taxon>
        <taxon>Pentapetalae</taxon>
        <taxon>rosids</taxon>
        <taxon>fabids</taxon>
        <taxon>Rosales</taxon>
        <taxon>Cannabaceae</taxon>
        <taxon>Parasponia</taxon>
    </lineage>
</organism>
<dbReference type="Gene3D" id="3.90.1150.10">
    <property type="entry name" value="Aspartate Aminotransferase, domain 1"/>
    <property type="match status" value="1"/>
</dbReference>
<dbReference type="PANTHER" id="PTHR45744">
    <property type="entry name" value="TYROSINE AMINOTRANSFERASE"/>
    <property type="match status" value="1"/>
</dbReference>
<dbReference type="Gene3D" id="3.40.640.10">
    <property type="entry name" value="Type I PLP-dependent aspartate aminotransferase-like (Major domain)"/>
    <property type="match status" value="1"/>
</dbReference>
<dbReference type="InterPro" id="IPR015424">
    <property type="entry name" value="PyrdxlP-dep_Trfase"/>
</dbReference>
<dbReference type="FunFam" id="3.90.1150.10:FF:000040">
    <property type="entry name" value="Tyrosine aminotransferase"/>
    <property type="match status" value="1"/>
</dbReference>
<dbReference type="OrthoDB" id="7042322at2759"/>
<dbReference type="FunFam" id="3.40.640.10:FF:000048">
    <property type="entry name" value="tyrosine aminotransferase"/>
    <property type="match status" value="1"/>
</dbReference>
<comment type="similarity">
    <text evidence="2 4">Belongs to the class-I pyridoxal-phosphate-dependent aminotransferase family.</text>
</comment>
<dbReference type="InterPro" id="IPR004839">
    <property type="entry name" value="Aminotransferase_I/II_large"/>
</dbReference>
<dbReference type="SUPFAM" id="SSF53383">
    <property type="entry name" value="PLP-dependent transferases"/>
    <property type="match status" value="1"/>
</dbReference>
<dbReference type="STRING" id="3476.A0A2P5CI85"/>
<dbReference type="GO" id="GO:0006572">
    <property type="term" value="P:L-tyrosine catabolic process"/>
    <property type="evidence" value="ECO:0007669"/>
    <property type="project" value="TreeGrafter"/>
</dbReference>
<dbReference type="NCBIfam" id="TIGR01265">
    <property type="entry name" value="tyr_nico_aTase"/>
    <property type="match status" value="1"/>
</dbReference>
<comment type="caution">
    <text evidence="7">The sequence shown here is derived from an EMBL/GenBank/DDBJ whole genome shotgun (WGS) entry which is preliminary data.</text>
</comment>
<dbReference type="PANTHER" id="PTHR45744:SF11">
    <property type="entry name" value="TYROSINE AMINOTRANSFERASE"/>
    <property type="match status" value="1"/>
</dbReference>
<protein>
    <submittedName>
        <fullName evidence="7">Tyrosine/nicotianamine aminotransferase</fullName>
    </submittedName>
</protein>
<dbReference type="PIRSF" id="PIRSF000517">
    <property type="entry name" value="Tyr_transaminase"/>
    <property type="match status" value="1"/>
</dbReference>
<keyword evidence="7" id="KW-0808">Transferase</keyword>
<reference evidence="8" key="1">
    <citation type="submission" date="2016-06" db="EMBL/GenBank/DDBJ databases">
        <title>Parallel loss of symbiosis genes in relatives of nitrogen-fixing non-legume Parasponia.</title>
        <authorList>
            <person name="Van Velzen R."/>
            <person name="Holmer R."/>
            <person name="Bu F."/>
            <person name="Rutten L."/>
            <person name="Van Zeijl A."/>
            <person name="Liu W."/>
            <person name="Santuari L."/>
            <person name="Cao Q."/>
            <person name="Sharma T."/>
            <person name="Shen D."/>
            <person name="Roswanjaya Y."/>
            <person name="Wardhani T."/>
            <person name="Kalhor M.S."/>
            <person name="Jansen J."/>
            <person name="Van den Hoogen J."/>
            <person name="Gungor B."/>
            <person name="Hartog M."/>
            <person name="Hontelez J."/>
            <person name="Verver J."/>
            <person name="Yang W.-C."/>
            <person name="Schijlen E."/>
            <person name="Repin R."/>
            <person name="Schilthuizen M."/>
            <person name="Schranz E."/>
            <person name="Heidstra R."/>
            <person name="Miyata K."/>
            <person name="Fedorova E."/>
            <person name="Kohlen W."/>
            <person name="Bisseling T."/>
            <person name="Smit S."/>
            <person name="Geurts R."/>
        </authorList>
    </citation>
    <scope>NUCLEOTIDE SEQUENCE [LARGE SCALE GENOMIC DNA]</scope>
    <source>
        <strain evidence="8">cv. WU1-14</strain>
    </source>
</reference>
<sequence length="420" mass="46682">MELDGKLQKKWGFQRNRELSTTSVSIRSVLTKLVDNINKDDQRPLITLARTDPSVFPCFRTSSFAADAIADAVKSFQFNGYAPNAGVPSAKRAIAEHLSRDLSYQLSADHVYLTAGCTQAIEITISSLAHPGANILLPRPGYPQYEAQSTFDQLEVRHFDLLPEKAWEVDLASVEALADENTVAMVIINPGNPCGNVFNRQHLKKIAETARKLGIFVVSDEVYGRQAFGDNPFVPMGEFGTIVPVITLGSLSKQWVVPGWRLGWIVTCDPKGVLQASGFVECIETFLDITTDPPTFLQGALPQIIEETKDEFFSNILNILREAANICYERVKEIPCLTCPHKPEGSMTVMVKLNLSLLEGINDDMDFCLKLAKEESITVLPGFVVGLKNWLRITFAIDPSSLDDGLRRIKAFYLRHAKKY</sequence>
<dbReference type="InterPro" id="IPR015422">
    <property type="entry name" value="PyrdxlP-dep_Trfase_small"/>
</dbReference>
<dbReference type="InterPro" id="IPR005958">
    <property type="entry name" value="TyrNic_aminoTrfase"/>
</dbReference>
<keyword evidence="8" id="KW-1185">Reference proteome</keyword>
<accession>A0A2P5CI85</accession>
<gene>
    <name evidence="7" type="primary">PanTAT3</name>
    <name evidence="7" type="ORF">PanWU01x14_150400</name>
</gene>
<evidence type="ECO:0000313" key="7">
    <source>
        <dbReference type="EMBL" id="PON60743.1"/>
    </source>
</evidence>
<keyword evidence="7" id="KW-0032">Aminotransferase</keyword>
<dbReference type="EMBL" id="JXTB01000127">
    <property type="protein sequence ID" value="PON60743.1"/>
    <property type="molecule type" value="Genomic_DNA"/>
</dbReference>
<proteinExistence type="inferred from homology"/>
<dbReference type="AlphaFoldDB" id="A0A2P5CI85"/>
<evidence type="ECO:0000256" key="2">
    <source>
        <dbReference type="ARBA" id="ARBA00007441"/>
    </source>
</evidence>
<name>A0A2P5CI85_PARAD</name>
<evidence type="ECO:0000313" key="8">
    <source>
        <dbReference type="Proteomes" id="UP000237105"/>
    </source>
</evidence>
<dbReference type="PROSITE" id="PS00105">
    <property type="entry name" value="AA_TRANSFER_CLASS_1"/>
    <property type="match status" value="1"/>
</dbReference>
<dbReference type="Proteomes" id="UP000237105">
    <property type="component" value="Unassembled WGS sequence"/>
</dbReference>
<keyword evidence="3 4" id="KW-0663">Pyridoxal phosphate</keyword>
<evidence type="ECO:0000256" key="5">
    <source>
        <dbReference type="PIRSR" id="PIRSR000517-1"/>
    </source>
</evidence>
<dbReference type="Pfam" id="PF00155">
    <property type="entry name" value="Aminotran_1_2"/>
    <property type="match status" value="1"/>
</dbReference>
<evidence type="ECO:0000259" key="6">
    <source>
        <dbReference type="Pfam" id="PF00155"/>
    </source>
</evidence>
<evidence type="ECO:0000256" key="3">
    <source>
        <dbReference type="ARBA" id="ARBA00022898"/>
    </source>
</evidence>
<dbReference type="InterPro" id="IPR004838">
    <property type="entry name" value="NHTrfase_class1_PyrdxlP-BS"/>
</dbReference>
<feature type="modified residue" description="N6-(pyridoxal phosphate)lysine" evidence="5">
    <location>
        <position position="253"/>
    </location>
</feature>
<evidence type="ECO:0000256" key="4">
    <source>
        <dbReference type="PIRNR" id="PIRNR000517"/>
    </source>
</evidence>
<dbReference type="GO" id="GO:0004838">
    <property type="term" value="F:L-tyrosine-2-oxoglutarate transaminase activity"/>
    <property type="evidence" value="ECO:0007669"/>
    <property type="project" value="TreeGrafter"/>
</dbReference>
<dbReference type="PRINTS" id="PR00753">
    <property type="entry name" value="ACCSYNTHASE"/>
</dbReference>
<comment type="cofactor">
    <cofactor evidence="1 4 5">
        <name>pyridoxal 5'-phosphate</name>
        <dbReference type="ChEBI" id="CHEBI:597326"/>
    </cofactor>
</comment>
<dbReference type="InterPro" id="IPR015421">
    <property type="entry name" value="PyrdxlP-dep_Trfase_major"/>
</dbReference>